<feature type="region of interest" description="Disordered" evidence="1">
    <location>
        <begin position="140"/>
        <end position="159"/>
    </location>
</feature>
<dbReference type="InterPro" id="IPR002694">
    <property type="entry name" value="Znf_CHC2"/>
</dbReference>
<dbReference type="GO" id="GO:0006260">
    <property type="term" value="P:DNA replication"/>
    <property type="evidence" value="ECO:0007669"/>
    <property type="project" value="InterPro"/>
</dbReference>
<sequence length="159" mass="18750">MRKHGQYKTDCPFCGDMRQNLELNAMKNVFHCWVCDAGGGLVKFYALLHDVSEDTARNTLFPLKAGQRRFTHPALNLTQAELDEIGFELGLIHKRPASWSPQKWGQYRKRTLDWVWFEWKRYNAWKKQFNRRIGRLLEQAEHTSSEGEQHVETERTGAR</sequence>
<dbReference type="Proteomes" id="UP000829401">
    <property type="component" value="Plasmid pDSM3922.1"/>
</dbReference>
<dbReference type="KEGG" id="aaco:K1I37_20975"/>
<dbReference type="GO" id="GO:0003677">
    <property type="term" value="F:DNA binding"/>
    <property type="evidence" value="ECO:0007669"/>
    <property type="project" value="InterPro"/>
</dbReference>
<protein>
    <submittedName>
        <fullName evidence="3">CHC2 zinc finger domain-containing protein</fullName>
    </submittedName>
</protein>
<geneLocation type="plasmid" evidence="4">
    <name>pDSM3922.1</name>
</geneLocation>
<dbReference type="SUPFAM" id="SSF57783">
    <property type="entry name" value="Zinc beta-ribbon"/>
    <property type="match status" value="1"/>
</dbReference>
<dbReference type="InterPro" id="IPR036977">
    <property type="entry name" value="DNA_primase_Znf_CHC2"/>
</dbReference>
<accession>A0A9E7D1L6</accession>
<dbReference type="GO" id="GO:0008270">
    <property type="term" value="F:zinc ion binding"/>
    <property type="evidence" value="ECO:0007669"/>
    <property type="project" value="InterPro"/>
</dbReference>
<dbReference type="AlphaFoldDB" id="A0A9E7D1L6"/>
<feature type="domain" description="Zinc finger CHC2-type" evidence="2">
    <location>
        <begin position="3"/>
        <end position="52"/>
    </location>
</feature>
<name>A0A9E7D1L6_ALIAG</name>
<dbReference type="GO" id="GO:0003899">
    <property type="term" value="F:DNA-directed RNA polymerase activity"/>
    <property type="evidence" value="ECO:0007669"/>
    <property type="project" value="InterPro"/>
</dbReference>
<dbReference type="EMBL" id="CP080468">
    <property type="protein sequence ID" value="UNO51052.1"/>
    <property type="molecule type" value="Genomic_DNA"/>
</dbReference>
<keyword evidence="4" id="KW-1185">Reference proteome</keyword>
<gene>
    <name evidence="3" type="ORF">K1I37_20975</name>
</gene>
<evidence type="ECO:0000313" key="4">
    <source>
        <dbReference type="Proteomes" id="UP000829401"/>
    </source>
</evidence>
<evidence type="ECO:0000256" key="1">
    <source>
        <dbReference type="SAM" id="MobiDB-lite"/>
    </source>
</evidence>
<organism evidence="3 4">
    <name type="scientific">Alicyclobacillus acidoterrestris (strain ATCC 49025 / DSM 3922 / CIP 106132 / NCIMB 13137 / GD3B)</name>
    <dbReference type="NCBI Taxonomy" id="1356854"/>
    <lineage>
        <taxon>Bacteria</taxon>
        <taxon>Bacillati</taxon>
        <taxon>Bacillota</taxon>
        <taxon>Bacilli</taxon>
        <taxon>Bacillales</taxon>
        <taxon>Alicyclobacillaceae</taxon>
        <taxon>Alicyclobacillus</taxon>
    </lineage>
</organism>
<reference evidence="4" key="1">
    <citation type="journal article" date="2022" name="G3 (Bethesda)">
        <title>Unveiling the complete genome sequence of Alicyclobacillus acidoterrestris DSM 3922T, a taint-producing strain.</title>
        <authorList>
            <person name="Leonardo I.C."/>
            <person name="Barreto Crespo M.T."/>
            <person name="Gaspar F.B."/>
        </authorList>
    </citation>
    <scope>NUCLEOTIDE SEQUENCE [LARGE SCALE GENOMIC DNA]</scope>
    <source>
        <strain evidence="4">DSM 3922</strain>
    </source>
</reference>
<dbReference type="Gene3D" id="3.90.580.10">
    <property type="entry name" value="Zinc finger, CHC2-type domain"/>
    <property type="match status" value="1"/>
</dbReference>
<dbReference type="Pfam" id="PF01807">
    <property type="entry name" value="Zn_ribbon_DnaG"/>
    <property type="match status" value="1"/>
</dbReference>
<evidence type="ECO:0000259" key="2">
    <source>
        <dbReference type="Pfam" id="PF01807"/>
    </source>
</evidence>
<evidence type="ECO:0000313" key="3">
    <source>
        <dbReference type="EMBL" id="UNO51052.1"/>
    </source>
</evidence>
<proteinExistence type="predicted"/>
<keyword evidence="3" id="KW-0614">Plasmid</keyword>